<organism evidence="3 4">
    <name type="scientific">Pararhizobium capsulatum DSM 1112</name>
    <dbReference type="NCBI Taxonomy" id="1121113"/>
    <lineage>
        <taxon>Bacteria</taxon>
        <taxon>Pseudomonadati</taxon>
        <taxon>Pseudomonadota</taxon>
        <taxon>Alphaproteobacteria</taxon>
        <taxon>Hyphomicrobiales</taxon>
        <taxon>Rhizobiaceae</taxon>
        <taxon>Rhizobium/Agrobacterium group</taxon>
        <taxon>Pararhizobium</taxon>
    </lineage>
</organism>
<comment type="caution">
    <text evidence="3">The sequence shown here is derived from an EMBL/GenBank/DDBJ whole genome shotgun (WGS) entry which is preliminary data.</text>
</comment>
<gene>
    <name evidence="3" type="ORF">QO002_004994</name>
</gene>
<name>A0ABU0BWZ1_9HYPH</name>
<dbReference type="InterPro" id="IPR013094">
    <property type="entry name" value="AB_hydrolase_3"/>
</dbReference>
<dbReference type="SUPFAM" id="SSF53474">
    <property type="entry name" value="alpha/beta-Hydrolases"/>
    <property type="match status" value="1"/>
</dbReference>
<dbReference type="EMBL" id="JAUSVF010000002">
    <property type="protein sequence ID" value="MDQ0322788.1"/>
    <property type="molecule type" value="Genomic_DNA"/>
</dbReference>
<reference evidence="3 4" key="1">
    <citation type="submission" date="2023-07" db="EMBL/GenBank/DDBJ databases">
        <title>Genomic Encyclopedia of Type Strains, Phase IV (KMG-IV): sequencing the most valuable type-strain genomes for metagenomic binning, comparative biology and taxonomic classification.</title>
        <authorList>
            <person name="Goeker M."/>
        </authorList>
    </citation>
    <scope>NUCLEOTIDE SEQUENCE [LARGE SCALE GENOMIC DNA]</scope>
    <source>
        <strain evidence="3 4">DSM 1112</strain>
    </source>
</reference>
<evidence type="ECO:0000313" key="4">
    <source>
        <dbReference type="Proteomes" id="UP001230207"/>
    </source>
</evidence>
<proteinExistence type="predicted"/>
<dbReference type="InterPro" id="IPR029058">
    <property type="entry name" value="AB_hydrolase_fold"/>
</dbReference>
<accession>A0ABU0BWZ1</accession>
<dbReference type="Pfam" id="PF07859">
    <property type="entry name" value="Abhydrolase_3"/>
    <property type="match status" value="1"/>
</dbReference>
<keyword evidence="1" id="KW-0378">Hydrolase</keyword>
<dbReference type="InterPro" id="IPR050300">
    <property type="entry name" value="GDXG_lipolytic_enzyme"/>
</dbReference>
<keyword evidence="4" id="KW-1185">Reference proteome</keyword>
<protein>
    <submittedName>
        <fullName evidence="3">Acetyl esterase/lipase</fullName>
    </submittedName>
</protein>
<evidence type="ECO:0000259" key="2">
    <source>
        <dbReference type="Pfam" id="PF07859"/>
    </source>
</evidence>
<dbReference type="PANTHER" id="PTHR48081:SF8">
    <property type="entry name" value="ALPHA_BETA HYDROLASE FOLD-3 DOMAIN-CONTAINING PROTEIN-RELATED"/>
    <property type="match status" value="1"/>
</dbReference>
<evidence type="ECO:0000313" key="3">
    <source>
        <dbReference type="EMBL" id="MDQ0322788.1"/>
    </source>
</evidence>
<sequence length="279" mass="29952">MHAKGQAMGSEWKDMEVDGATKRSMPFRIYDGSMQGKKSPVVLYFGGGSFLDKDRNEESPIARVFANSGALVIEADYAQPSENVFPKALEFAFAALRCLSSKRKQYGGRRSLLLVAGEEAGGNVAAGVALKARDQMPNEIDGQILLSPLIDPLMATASFREAEATGMRDRWTEGWSHYLGSGGGYCHPYAAPGHCSRLSGVAPALILTSQDDPLRDEAADYAARLVAAGVEVTSRVLPACQGWTQIYDAGAMAGCVPPDALRAEFEGFIEGLENRTSCF</sequence>
<dbReference type="Proteomes" id="UP001230207">
    <property type="component" value="Unassembled WGS sequence"/>
</dbReference>
<feature type="domain" description="Alpha/beta hydrolase fold-3" evidence="2">
    <location>
        <begin position="42"/>
        <end position="239"/>
    </location>
</feature>
<evidence type="ECO:0000256" key="1">
    <source>
        <dbReference type="ARBA" id="ARBA00022801"/>
    </source>
</evidence>
<dbReference type="PANTHER" id="PTHR48081">
    <property type="entry name" value="AB HYDROLASE SUPERFAMILY PROTEIN C4A8.06C"/>
    <property type="match status" value="1"/>
</dbReference>
<dbReference type="Gene3D" id="3.40.50.1820">
    <property type="entry name" value="alpha/beta hydrolase"/>
    <property type="match status" value="1"/>
</dbReference>